<name>A0ACB8Z8Z7_ARCLA</name>
<accession>A0ACB8Z8Z7</accession>
<evidence type="ECO:0000313" key="1">
    <source>
        <dbReference type="EMBL" id="KAI3692650.1"/>
    </source>
</evidence>
<reference evidence="1 2" key="2">
    <citation type="journal article" date="2022" name="Mol. Ecol. Resour.">
        <title>The genomes of chicory, endive, great burdock and yacon provide insights into Asteraceae paleo-polyploidization history and plant inulin production.</title>
        <authorList>
            <person name="Fan W."/>
            <person name="Wang S."/>
            <person name="Wang H."/>
            <person name="Wang A."/>
            <person name="Jiang F."/>
            <person name="Liu H."/>
            <person name="Zhao H."/>
            <person name="Xu D."/>
            <person name="Zhang Y."/>
        </authorList>
    </citation>
    <scope>NUCLEOTIDE SEQUENCE [LARGE SCALE GENOMIC DNA]</scope>
    <source>
        <strain evidence="2">cv. Niubang</strain>
    </source>
</reference>
<gene>
    <name evidence="1" type="ORF">L6452_32471</name>
</gene>
<evidence type="ECO:0000313" key="2">
    <source>
        <dbReference type="Proteomes" id="UP001055879"/>
    </source>
</evidence>
<dbReference type="Proteomes" id="UP001055879">
    <property type="component" value="Linkage Group LG11"/>
</dbReference>
<protein>
    <submittedName>
        <fullName evidence="1">Uncharacterized protein</fullName>
    </submittedName>
</protein>
<reference evidence="2" key="1">
    <citation type="journal article" date="2022" name="Mol. Ecol. Resour.">
        <title>The genomes of chicory, endive, great burdock and yacon provide insights into Asteraceae palaeo-polyploidization history and plant inulin production.</title>
        <authorList>
            <person name="Fan W."/>
            <person name="Wang S."/>
            <person name="Wang H."/>
            <person name="Wang A."/>
            <person name="Jiang F."/>
            <person name="Liu H."/>
            <person name="Zhao H."/>
            <person name="Xu D."/>
            <person name="Zhang Y."/>
        </authorList>
    </citation>
    <scope>NUCLEOTIDE SEQUENCE [LARGE SCALE GENOMIC DNA]</scope>
    <source>
        <strain evidence="2">cv. Niubang</strain>
    </source>
</reference>
<sequence length="258" mass="27972">MKGGVGVIRILNPHPFPPPAAAAAPPPLTRIKFKKPIYYAKEAAETNEIRVCTNRTCRRQGSMESLQVLSGIAPPNIAVNSCSCLGRCGAGPNLLILPSATFVNHCATAARAAHIMAILTGYDLKDWNKALEALSIRKKAELHMEKADFAMADILLSQALDLNPVGGIHHIYRYRSVARLALNNTIAALDDAIEASTLAPKYPEAYICKGDALMGMEQFEAAGDSYSMALELDPSIRRSKSFKARIAKLEEKLLILDS</sequence>
<comment type="caution">
    <text evidence="1">The sequence shown here is derived from an EMBL/GenBank/DDBJ whole genome shotgun (WGS) entry which is preliminary data.</text>
</comment>
<proteinExistence type="predicted"/>
<dbReference type="EMBL" id="CM042057">
    <property type="protein sequence ID" value="KAI3692650.1"/>
    <property type="molecule type" value="Genomic_DNA"/>
</dbReference>
<keyword evidence="2" id="KW-1185">Reference proteome</keyword>
<organism evidence="1 2">
    <name type="scientific">Arctium lappa</name>
    <name type="common">Greater burdock</name>
    <name type="synonym">Lappa major</name>
    <dbReference type="NCBI Taxonomy" id="4217"/>
    <lineage>
        <taxon>Eukaryota</taxon>
        <taxon>Viridiplantae</taxon>
        <taxon>Streptophyta</taxon>
        <taxon>Embryophyta</taxon>
        <taxon>Tracheophyta</taxon>
        <taxon>Spermatophyta</taxon>
        <taxon>Magnoliopsida</taxon>
        <taxon>eudicotyledons</taxon>
        <taxon>Gunneridae</taxon>
        <taxon>Pentapetalae</taxon>
        <taxon>asterids</taxon>
        <taxon>campanulids</taxon>
        <taxon>Asterales</taxon>
        <taxon>Asteraceae</taxon>
        <taxon>Carduoideae</taxon>
        <taxon>Cardueae</taxon>
        <taxon>Arctiinae</taxon>
        <taxon>Arctium</taxon>
    </lineage>
</organism>